<evidence type="ECO:0000256" key="1">
    <source>
        <dbReference type="ARBA" id="ARBA00008535"/>
    </source>
</evidence>
<keyword evidence="7" id="KW-1185">Reference proteome</keyword>
<dbReference type="GO" id="GO:0005525">
    <property type="term" value="F:GTP binding"/>
    <property type="evidence" value="ECO:0007669"/>
    <property type="project" value="UniProtKB-KW"/>
</dbReference>
<evidence type="ECO:0000256" key="2">
    <source>
        <dbReference type="ARBA" id="ARBA00022741"/>
    </source>
</evidence>
<dbReference type="SUPFAM" id="SSF52540">
    <property type="entry name" value="P-loop containing nucleoside triphosphate hydrolases"/>
    <property type="match status" value="1"/>
</dbReference>
<dbReference type="InterPro" id="IPR036844">
    <property type="entry name" value="Hint_dom_sf"/>
</dbReference>
<comment type="similarity">
    <text evidence="1">Belongs to the TRAFAC class TrmE-Era-EngA-EngB-Septin-like GTPase superfamily. AIG1/Toc34/Toc159-like paraseptin GTPase family. IAN subfamily.</text>
</comment>
<name>A0AAV7JEV2_9METZ</name>
<evidence type="ECO:0000313" key="7">
    <source>
        <dbReference type="Proteomes" id="UP001165289"/>
    </source>
</evidence>
<keyword evidence="4" id="KW-0175">Coiled coil</keyword>
<accession>A0AAV7JEV2</accession>
<feature type="domain" description="AIG1-type G" evidence="5">
    <location>
        <begin position="1"/>
        <end position="209"/>
    </location>
</feature>
<dbReference type="InterPro" id="IPR045058">
    <property type="entry name" value="GIMA/IAN/Toc"/>
</dbReference>
<organism evidence="6 7">
    <name type="scientific">Oopsacas minuta</name>
    <dbReference type="NCBI Taxonomy" id="111878"/>
    <lineage>
        <taxon>Eukaryota</taxon>
        <taxon>Metazoa</taxon>
        <taxon>Porifera</taxon>
        <taxon>Hexactinellida</taxon>
        <taxon>Hexasterophora</taxon>
        <taxon>Lyssacinosida</taxon>
        <taxon>Leucopsacidae</taxon>
        <taxon>Oopsacas</taxon>
    </lineage>
</organism>
<dbReference type="InterPro" id="IPR006703">
    <property type="entry name" value="G_AIG1"/>
</dbReference>
<dbReference type="InterPro" id="IPR027417">
    <property type="entry name" value="P-loop_NTPase"/>
</dbReference>
<evidence type="ECO:0000256" key="3">
    <source>
        <dbReference type="ARBA" id="ARBA00023134"/>
    </source>
</evidence>
<dbReference type="PANTHER" id="PTHR10903:SF184">
    <property type="entry name" value="GTP-BINDING PROTEIN A"/>
    <property type="match status" value="1"/>
</dbReference>
<evidence type="ECO:0000259" key="5">
    <source>
        <dbReference type="PROSITE" id="PS51720"/>
    </source>
</evidence>
<protein>
    <recommendedName>
        <fullName evidence="5">AIG1-type G domain-containing protein</fullName>
    </recommendedName>
</protein>
<proteinExistence type="inferred from homology"/>
<sequence length="798" mass="91664">MIGITGAGKSTFCNFLANETKFEVSCGFVSKTQHAGACQFNFKSEDVLIIDCPGFCDSKRPAEDIQDELCKIGVMAKDGTDAVAIVVNSTDRFSDNHRNVLNQLEYLGGSLWEHAFLVFTRESKVIKEFGVKNGDQYIEMISNSKECPPVLTEWLEKANRRYVCVESKKKFQNEEYRNEICTKIFSIIDDIRKNTNNERYNNSVMKQGAKFFRHIMEARSTTLGMQKLVIRMEQQREQDKKTIAEAQRKLEETLKAANEKNEEDIKRIEQAQNEIKKMNKMMDQTIKGNELKHAQLKIDKLECEMAQKIEIDRLKAEVEKAYANNKSKSSCFSHQTKIMLSTGELSDISNIKAGDMVFTPNGPRKVAVLSMIKRYKDNIYSIDNRDFQFNKYHPFVAFTTTNNKQTSFAVIDVNGFINFMPTMAARNIKSLYARDTRLSGYCKEGLCPILIQSISKSGEDLLPEYDILYDVILEPNGTGINEYFAGDVNQVFLVSSEISMYTLESERQYIPAYIAILYIINRTSQQQAVYSSSMLNTENDVINFFANEIIQDDGITLLTNALLKMSPYQSLNLTNTPITIKEIEKHLKRTLSFFAEPKPIAVTTLSLIYEYLQELIGPIHTMIKLGWRTYAPTEEREQLAVGIADIAFISEECFSLPIEIMLMTDTDQVPYKMEEKKNNKNSRMRPIVDTIYIPFNQAEDDKLYFIVKEKNTSNIIARKCIRLNPDFAYDYRLLRLFSSGKFNISEVRVNLDIRTMSTEQMKREITAKHDWNEDLEINFAEIFASNIVDILVEKVKAL</sequence>
<dbReference type="Pfam" id="PF04548">
    <property type="entry name" value="AIG1"/>
    <property type="match status" value="1"/>
</dbReference>
<dbReference type="AlphaFoldDB" id="A0AAV7JEV2"/>
<dbReference type="PANTHER" id="PTHR10903">
    <property type="entry name" value="GTPASE, IMAP FAMILY MEMBER-RELATED"/>
    <property type="match status" value="1"/>
</dbReference>
<dbReference type="Gene3D" id="3.40.50.300">
    <property type="entry name" value="P-loop containing nucleotide triphosphate hydrolases"/>
    <property type="match status" value="1"/>
</dbReference>
<dbReference type="EMBL" id="JAKMXF010000343">
    <property type="protein sequence ID" value="KAI6647370.1"/>
    <property type="molecule type" value="Genomic_DNA"/>
</dbReference>
<feature type="coiled-coil region" evidence="4">
    <location>
        <begin position="229"/>
        <end position="311"/>
    </location>
</feature>
<dbReference type="SUPFAM" id="SSF51294">
    <property type="entry name" value="Hedgehog/intein (Hint) domain"/>
    <property type="match status" value="1"/>
</dbReference>
<keyword evidence="2" id="KW-0547">Nucleotide-binding</keyword>
<keyword evidence="3" id="KW-0342">GTP-binding</keyword>
<gene>
    <name evidence="6" type="ORF">LOD99_12366</name>
</gene>
<evidence type="ECO:0000313" key="6">
    <source>
        <dbReference type="EMBL" id="KAI6647370.1"/>
    </source>
</evidence>
<comment type="caution">
    <text evidence="6">The sequence shown here is derived from an EMBL/GenBank/DDBJ whole genome shotgun (WGS) entry which is preliminary data.</text>
</comment>
<dbReference type="Proteomes" id="UP001165289">
    <property type="component" value="Unassembled WGS sequence"/>
</dbReference>
<dbReference type="Gene3D" id="2.170.16.10">
    <property type="entry name" value="Hedgehog/Intein (Hint) domain"/>
    <property type="match status" value="1"/>
</dbReference>
<evidence type="ECO:0000256" key="4">
    <source>
        <dbReference type="SAM" id="Coils"/>
    </source>
</evidence>
<reference evidence="6 7" key="1">
    <citation type="journal article" date="2023" name="BMC Biol.">
        <title>The compact genome of the sponge Oopsacas minuta (Hexactinellida) is lacking key metazoan core genes.</title>
        <authorList>
            <person name="Santini S."/>
            <person name="Schenkelaars Q."/>
            <person name="Jourda C."/>
            <person name="Duchesne M."/>
            <person name="Belahbib H."/>
            <person name="Rocher C."/>
            <person name="Selva M."/>
            <person name="Riesgo A."/>
            <person name="Vervoort M."/>
            <person name="Leys S.P."/>
            <person name="Kodjabachian L."/>
            <person name="Le Bivic A."/>
            <person name="Borchiellini C."/>
            <person name="Claverie J.M."/>
            <person name="Renard E."/>
        </authorList>
    </citation>
    <scope>NUCLEOTIDE SEQUENCE [LARGE SCALE GENOMIC DNA]</scope>
    <source>
        <strain evidence="6">SPO-2</strain>
    </source>
</reference>
<dbReference type="PROSITE" id="PS51720">
    <property type="entry name" value="G_AIG1"/>
    <property type="match status" value="1"/>
</dbReference>